<sequence length="620" mass="69884">MNQTLLPNIVEFIEKIDPFDKFPEPLLNNVAAAIEIIYLARGEHMTPPDDKNNGYLYIIRTGSIEQRKPNGVLRAKLGPEDMFGFTLLSEQKDPASAYSVTAIENTLIYRISHPALLSLLAGTPSLLSHFAANAQTRIQSALEVVWSADEKGLFFKKVAEIASSNIVVTKPDTSIQQVAREMRDIARTSCAAIVDNGKLVGLITDKDMTKRVVAQGVDITKPVSTVMTRHPHTIRADDLVLKATSVMMQYNIRNLPVLDDKNQVTGLLTPSELVQRHSVQAIFIIDKINHCKTLDELAQLTAERQAIFEALAEGKVKPDIIGQVMAMIMDTYNRKLIEMAEAYLGKAPCEYTWIAAGSHARNEIHMLSDQDSAIVFSDSASEKDRLYFNHLAIYVCKGLAQCGYPLCSGRFMAATGKWCQRLEVWKTYYRKWATNPEYDMLLNLSVFLDIRPVAGSHTLFLELNNYLHTQIKDNTKFMAALVRNAISFKPPLGIFNNLVLIKEGAHEHTLNIKKAAINLLVDLARIYCLYADGTETGTEERFRYAFTHGAINEESLKDLLGTYQFVNQIRYTHQLHALQQGKELNNNIIPDEFGNFERKHLKDAFRIIANIQEVTRMRFC</sequence>
<feature type="domain" description="CBS" evidence="4">
    <location>
        <begin position="227"/>
        <end position="287"/>
    </location>
</feature>
<evidence type="ECO:0000259" key="3">
    <source>
        <dbReference type="PROSITE" id="PS50042"/>
    </source>
</evidence>
<dbReference type="RefSeq" id="WP_188026817.1">
    <property type="nucleotide sequence ID" value="NZ_JACHGR010000006.1"/>
</dbReference>
<dbReference type="InterPro" id="IPR014710">
    <property type="entry name" value="RmlC-like_jellyroll"/>
</dbReference>
<organism evidence="5 6">
    <name type="scientific">Tolumonas osonensis</name>
    <dbReference type="NCBI Taxonomy" id="675874"/>
    <lineage>
        <taxon>Bacteria</taxon>
        <taxon>Pseudomonadati</taxon>
        <taxon>Pseudomonadota</taxon>
        <taxon>Gammaproteobacteria</taxon>
        <taxon>Aeromonadales</taxon>
        <taxon>Aeromonadaceae</taxon>
        <taxon>Tolumonas</taxon>
    </lineage>
</organism>
<evidence type="ECO:0000313" key="6">
    <source>
        <dbReference type="Proteomes" id="UP000585721"/>
    </source>
</evidence>
<dbReference type="InterPro" id="IPR046342">
    <property type="entry name" value="CBS_dom_sf"/>
</dbReference>
<keyword evidence="6" id="KW-1185">Reference proteome</keyword>
<dbReference type="Pfam" id="PF00571">
    <property type="entry name" value="CBS"/>
    <property type="match status" value="2"/>
</dbReference>
<feature type="domain" description="Cyclic nucleotide-binding" evidence="3">
    <location>
        <begin position="56"/>
        <end position="120"/>
    </location>
</feature>
<keyword evidence="2" id="KW-0129">CBS domain</keyword>
<reference evidence="5 6" key="1">
    <citation type="submission" date="2020-08" db="EMBL/GenBank/DDBJ databases">
        <title>Genomic Encyclopedia of Type Strains, Phase IV (KMG-IV): sequencing the most valuable type-strain genomes for metagenomic binning, comparative biology and taxonomic classification.</title>
        <authorList>
            <person name="Goeker M."/>
        </authorList>
    </citation>
    <scope>NUCLEOTIDE SEQUENCE [LARGE SCALE GENOMIC DNA]</scope>
    <source>
        <strain evidence="5 6">DSM 22975</strain>
    </source>
</reference>
<dbReference type="InterPro" id="IPR018821">
    <property type="entry name" value="DUF294_put_nucleoTrafse_sb-bd"/>
</dbReference>
<feature type="domain" description="CBS" evidence="4">
    <location>
        <begin position="162"/>
        <end position="219"/>
    </location>
</feature>
<dbReference type="CDD" id="cd00038">
    <property type="entry name" value="CAP_ED"/>
    <property type="match status" value="1"/>
</dbReference>
<dbReference type="CDD" id="cd05401">
    <property type="entry name" value="NT_GlnE_GlnD_like"/>
    <property type="match status" value="1"/>
</dbReference>
<dbReference type="InterPro" id="IPR051462">
    <property type="entry name" value="CBS_domain-containing"/>
</dbReference>
<evidence type="ECO:0000256" key="1">
    <source>
        <dbReference type="ARBA" id="ARBA00022737"/>
    </source>
</evidence>
<name>A0A841GLR8_9GAMM</name>
<dbReference type="InterPro" id="IPR005105">
    <property type="entry name" value="GlnD_Uridyltrans_N"/>
</dbReference>
<dbReference type="PANTHER" id="PTHR48108">
    <property type="entry name" value="CBS DOMAIN-CONTAINING PROTEIN CBSX2, CHLOROPLASTIC"/>
    <property type="match status" value="1"/>
</dbReference>
<dbReference type="Gene3D" id="2.60.120.10">
    <property type="entry name" value="Jelly Rolls"/>
    <property type="match status" value="1"/>
</dbReference>
<comment type="caution">
    <text evidence="5">The sequence shown here is derived from an EMBL/GenBank/DDBJ whole genome shotgun (WGS) entry which is preliminary data.</text>
</comment>
<gene>
    <name evidence="5" type="ORF">HNR75_002011</name>
</gene>
<dbReference type="AlphaFoldDB" id="A0A841GLR8"/>
<dbReference type="Pfam" id="PF03445">
    <property type="entry name" value="DUF294"/>
    <property type="match status" value="1"/>
</dbReference>
<evidence type="ECO:0000256" key="2">
    <source>
        <dbReference type="PROSITE-ProRule" id="PRU00703"/>
    </source>
</evidence>
<dbReference type="SMART" id="SM00116">
    <property type="entry name" value="CBS"/>
    <property type="match status" value="2"/>
</dbReference>
<dbReference type="InterPro" id="IPR000644">
    <property type="entry name" value="CBS_dom"/>
</dbReference>
<dbReference type="InterPro" id="IPR018490">
    <property type="entry name" value="cNMP-bd_dom_sf"/>
</dbReference>
<dbReference type="GO" id="GO:0008773">
    <property type="term" value="F:[protein-PII] uridylyltransferase activity"/>
    <property type="evidence" value="ECO:0007669"/>
    <property type="project" value="InterPro"/>
</dbReference>
<dbReference type="InterPro" id="IPR000595">
    <property type="entry name" value="cNMP-bd_dom"/>
</dbReference>
<dbReference type="SUPFAM" id="SSF51206">
    <property type="entry name" value="cAMP-binding domain-like"/>
    <property type="match status" value="1"/>
</dbReference>
<dbReference type="SUPFAM" id="SSF54631">
    <property type="entry name" value="CBS-domain pair"/>
    <property type="match status" value="1"/>
</dbReference>
<dbReference type="Proteomes" id="UP000585721">
    <property type="component" value="Unassembled WGS sequence"/>
</dbReference>
<dbReference type="EMBL" id="JACHGR010000006">
    <property type="protein sequence ID" value="MBB6056081.1"/>
    <property type="molecule type" value="Genomic_DNA"/>
</dbReference>
<evidence type="ECO:0000313" key="5">
    <source>
        <dbReference type="EMBL" id="MBB6056081.1"/>
    </source>
</evidence>
<evidence type="ECO:0000259" key="4">
    <source>
        <dbReference type="PROSITE" id="PS51371"/>
    </source>
</evidence>
<dbReference type="PANTHER" id="PTHR48108:SF26">
    <property type="entry name" value="CBS DOMAIN-CONTAINING PROTEIN DDB_G0289609"/>
    <property type="match status" value="1"/>
</dbReference>
<dbReference type="Pfam" id="PF10335">
    <property type="entry name" value="DUF294_C"/>
    <property type="match status" value="1"/>
</dbReference>
<dbReference type="Gene3D" id="3.10.580.10">
    <property type="entry name" value="CBS-domain"/>
    <property type="match status" value="1"/>
</dbReference>
<proteinExistence type="predicted"/>
<keyword evidence="1" id="KW-0677">Repeat</keyword>
<dbReference type="PROSITE" id="PS50042">
    <property type="entry name" value="CNMP_BINDING_3"/>
    <property type="match status" value="1"/>
</dbReference>
<accession>A0A841GLR8</accession>
<dbReference type="PROSITE" id="PS51371">
    <property type="entry name" value="CBS"/>
    <property type="match status" value="2"/>
</dbReference>
<dbReference type="Pfam" id="PF00027">
    <property type="entry name" value="cNMP_binding"/>
    <property type="match status" value="1"/>
</dbReference>
<protein>
    <submittedName>
        <fullName evidence="5">CBS domain-containing protein</fullName>
    </submittedName>
</protein>